<dbReference type="AlphaFoldDB" id="A0A061HHF7"/>
<evidence type="ECO:0000313" key="2">
    <source>
        <dbReference type="EMBL" id="EPQ65388.1"/>
    </source>
</evidence>
<feature type="coiled-coil region" evidence="1">
    <location>
        <begin position="240"/>
        <end position="270"/>
    </location>
</feature>
<dbReference type="EMBL" id="UIGY01000054">
    <property type="protein sequence ID" value="SUZ09636.1"/>
    <property type="molecule type" value="Genomic_DNA"/>
</dbReference>
<reference evidence="2" key="2">
    <citation type="submission" date="2013-01" db="EMBL/GenBank/DDBJ databases">
        <title>The wheat powdery mildew genome reveals unique evolution of an obligate biotroph.</title>
        <authorList>
            <person name="Oberhaensli S."/>
            <person name="Wicker T."/>
            <person name="Keller B."/>
        </authorList>
    </citation>
    <scope>NUCLEOTIDE SEQUENCE</scope>
    <source>
        <strain evidence="2">96224</strain>
    </source>
</reference>
<proteinExistence type="predicted"/>
<feature type="non-terminal residue" evidence="3">
    <location>
        <position position="313"/>
    </location>
</feature>
<sequence length="313" mass="36919">MSCLIAILFYTGLNSGLHNRLVLVHDNYSEAFRMTYFLNFDQKFPELEERTPIFKTPTTYGEAGTYFAAYCSLEESESSIFFDVSRQLIKEIGDLRIPNKNNIEKENLCLKQIESEFKAKKDLWIVNKKVSVKNSEQNICDERVVVRLAFKRQISLIRGFHFRNPLVDWNRPLVRINNPIEIKDYVEGGQFIRVGKYDGKTYALAWFQDDLHLFVWLPMKRSWKWNTLVSNVGYKGRFIIEFLKNTNQQIKNVMEKIDEVLKEYKDELRDIVTSSQSNPRQPSHYRNQKFQSLMLEIDMSPAVPAVGRLYEWL</sequence>
<accession>A0A061HHF7</accession>
<reference evidence="4" key="1">
    <citation type="journal article" date="2013" name="Nat. Genet.">
        <title>The wheat powdery mildew genome shows the unique evolution of an obligate biotroph.</title>
        <authorList>
            <person name="Wicker T."/>
            <person name="Oberhaensli S."/>
            <person name="Parlange F."/>
            <person name="Buchmann J.P."/>
            <person name="Shatalina M."/>
            <person name="Roffler S."/>
            <person name="Ben-David R."/>
            <person name="Dolezel J."/>
            <person name="Simkova H."/>
            <person name="Schulze-Lefert P."/>
            <person name="Spanu P.D."/>
            <person name="Bruggmann R."/>
            <person name="Amselem J."/>
            <person name="Quesneville H."/>
            <person name="Ver Loren van Themaat E."/>
            <person name="Paape T."/>
            <person name="Shimizu K.K."/>
            <person name="Keller B."/>
        </authorList>
    </citation>
    <scope>NUCLEOTIDE SEQUENCE [LARGE SCALE GENOMIC DNA]</scope>
    <source>
        <strain evidence="4">96224</strain>
    </source>
</reference>
<evidence type="ECO:0000313" key="3">
    <source>
        <dbReference type="EMBL" id="SUZ09636.1"/>
    </source>
</evidence>
<dbReference type="HOGENOM" id="CLU_056196_3_0_1"/>
<dbReference type="OrthoDB" id="10300543at2759"/>
<reference evidence="3" key="3">
    <citation type="submission" date="2018-07" db="EMBL/GenBank/DDBJ databases">
        <authorList>
            <person name="Quirk P.G."/>
            <person name="Krulwich T.A."/>
        </authorList>
    </citation>
    <scope>NUCLEOTIDE SEQUENCE</scope>
    <source>
        <strain evidence="3">96224</strain>
    </source>
</reference>
<dbReference type="EMBL" id="KE375027">
    <property type="protein sequence ID" value="EPQ65388.1"/>
    <property type="molecule type" value="Genomic_DNA"/>
</dbReference>
<keyword evidence="1" id="KW-0175">Coiled coil</keyword>
<evidence type="ECO:0000256" key="1">
    <source>
        <dbReference type="SAM" id="Coils"/>
    </source>
</evidence>
<name>A0A061HHF7_BLUGR</name>
<organism evidence="3">
    <name type="scientific">Blumeria graminis f. sp. tritici 96224</name>
    <dbReference type="NCBI Taxonomy" id="1268274"/>
    <lineage>
        <taxon>Eukaryota</taxon>
        <taxon>Fungi</taxon>
        <taxon>Dikarya</taxon>
        <taxon>Ascomycota</taxon>
        <taxon>Pezizomycotina</taxon>
        <taxon>Leotiomycetes</taxon>
        <taxon>Erysiphales</taxon>
        <taxon>Erysiphaceae</taxon>
        <taxon>Blumeria</taxon>
    </lineage>
</organism>
<dbReference type="Proteomes" id="UP000053110">
    <property type="component" value="Unassembled WGS sequence"/>
</dbReference>
<gene>
    <name evidence="2" type="ORF">BGT96224_E5619</name>
    <name evidence="3" type="ORF">BGT96224V2_LOCUS2804</name>
</gene>
<protein>
    <submittedName>
        <fullName evidence="3">BgtE-5619</fullName>
    </submittedName>
    <submittedName>
        <fullName evidence="2">Putative secreted effector protein</fullName>
    </submittedName>
</protein>
<evidence type="ECO:0000313" key="4">
    <source>
        <dbReference type="Proteomes" id="UP000053110"/>
    </source>
</evidence>